<name>A0A1C4V0U6_9ACTN</name>
<keyword evidence="4" id="KW-0456">Lyase</keyword>
<dbReference type="GO" id="GO:0046417">
    <property type="term" value="P:chorismate metabolic process"/>
    <property type="evidence" value="ECO:0007669"/>
    <property type="project" value="InterPro"/>
</dbReference>
<evidence type="ECO:0000313" key="4">
    <source>
        <dbReference type="EMBL" id="SCE77543.1"/>
    </source>
</evidence>
<accession>A0A1C4V0U6</accession>
<evidence type="ECO:0000259" key="3">
    <source>
        <dbReference type="PROSITE" id="PS51168"/>
    </source>
</evidence>
<keyword evidence="4" id="KW-0670">Pyruvate</keyword>
<proteinExistence type="predicted"/>
<dbReference type="GO" id="GO:0004106">
    <property type="term" value="F:chorismate mutase activity"/>
    <property type="evidence" value="ECO:0007669"/>
    <property type="project" value="InterPro"/>
</dbReference>
<dbReference type="InterPro" id="IPR036979">
    <property type="entry name" value="CM_dom_sf"/>
</dbReference>
<dbReference type="Proteomes" id="UP000198228">
    <property type="component" value="Chromosome I"/>
</dbReference>
<gene>
    <name evidence="4" type="ORF">GA0074696_0776</name>
</gene>
<dbReference type="InterPro" id="IPR036263">
    <property type="entry name" value="Chorismate_II_sf"/>
</dbReference>
<keyword evidence="1" id="KW-0413">Isomerase</keyword>
<dbReference type="RefSeq" id="WP_088959822.1">
    <property type="nucleotide sequence ID" value="NZ_LT607410.1"/>
</dbReference>
<dbReference type="AlphaFoldDB" id="A0A1C4V0U6"/>
<reference evidence="4 5" key="1">
    <citation type="submission" date="2016-06" db="EMBL/GenBank/DDBJ databases">
        <authorList>
            <person name="Kjaerup R.B."/>
            <person name="Dalgaard T.S."/>
            <person name="Juul-Madsen H.R."/>
        </authorList>
    </citation>
    <scope>NUCLEOTIDE SEQUENCE [LARGE SCALE GENOMIC DNA]</scope>
    <source>
        <strain evidence="4 5">DSM 43821</strain>
    </source>
</reference>
<feature type="domain" description="Chorismate mutase" evidence="3">
    <location>
        <begin position="19"/>
        <end position="109"/>
    </location>
</feature>
<evidence type="ECO:0000313" key="5">
    <source>
        <dbReference type="Proteomes" id="UP000198228"/>
    </source>
</evidence>
<dbReference type="GO" id="GO:0009697">
    <property type="term" value="P:salicylic acid biosynthetic process"/>
    <property type="evidence" value="ECO:0007669"/>
    <property type="project" value="TreeGrafter"/>
</dbReference>
<dbReference type="PANTHER" id="PTHR38041">
    <property type="entry name" value="CHORISMATE MUTASE"/>
    <property type="match status" value="1"/>
</dbReference>
<dbReference type="PANTHER" id="PTHR38041:SF1">
    <property type="entry name" value="CHORISMATE MUTASE"/>
    <property type="match status" value="1"/>
</dbReference>
<sequence length="121" mass="13327">MSDQHRVVAPDGSVPAGAATGSARIAELRARIDGLDQRIVELLAERTRVVRELTGHKTDEAAVRSPDRVRQVLDRVHDLAERHGMPPRVAVATYGALIEELTRMQLDMMDARRAEPAAGER</sequence>
<evidence type="ECO:0000256" key="1">
    <source>
        <dbReference type="ARBA" id="ARBA00023235"/>
    </source>
</evidence>
<feature type="region of interest" description="Disordered" evidence="2">
    <location>
        <begin position="1"/>
        <end position="20"/>
    </location>
</feature>
<dbReference type="SUPFAM" id="SSF48600">
    <property type="entry name" value="Chorismate mutase II"/>
    <property type="match status" value="1"/>
</dbReference>
<dbReference type="PROSITE" id="PS51168">
    <property type="entry name" value="CHORISMATE_MUT_2"/>
    <property type="match status" value="1"/>
</dbReference>
<dbReference type="Gene3D" id="1.20.59.10">
    <property type="entry name" value="Chorismate mutase"/>
    <property type="match status" value="1"/>
</dbReference>
<dbReference type="Pfam" id="PF01817">
    <property type="entry name" value="CM_2"/>
    <property type="match status" value="1"/>
</dbReference>
<dbReference type="InterPro" id="IPR051331">
    <property type="entry name" value="Chorismate_mutase-related"/>
</dbReference>
<dbReference type="GO" id="GO:0016829">
    <property type="term" value="F:lyase activity"/>
    <property type="evidence" value="ECO:0007669"/>
    <property type="project" value="UniProtKB-KW"/>
</dbReference>
<dbReference type="InterPro" id="IPR002701">
    <property type="entry name" value="CM_II_prokaryot"/>
</dbReference>
<dbReference type="SMART" id="SM00830">
    <property type="entry name" value="CM_2"/>
    <property type="match status" value="1"/>
</dbReference>
<dbReference type="EMBL" id="LT607410">
    <property type="protein sequence ID" value="SCE77543.1"/>
    <property type="molecule type" value="Genomic_DNA"/>
</dbReference>
<organism evidence="4 5">
    <name type="scientific">Micromonospora purpureochromogenes</name>
    <dbReference type="NCBI Taxonomy" id="47872"/>
    <lineage>
        <taxon>Bacteria</taxon>
        <taxon>Bacillati</taxon>
        <taxon>Actinomycetota</taxon>
        <taxon>Actinomycetes</taxon>
        <taxon>Micromonosporales</taxon>
        <taxon>Micromonosporaceae</taxon>
        <taxon>Micromonospora</taxon>
    </lineage>
</organism>
<protein>
    <submittedName>
        <fullName evidence="4">Isochorismate pyruvate lyase</fullName>
    </submittedName>
</protein>
<evidence type="ECO:0000256" key="2">
    <source>
        <dbReference type="SAM" id="MobiDB-lite"/>
    </source>
</evidence>